<proteinExistence type="predicted"/>
<evidence type="ECO:0000313" key="1">
    <source>
        <dbReference type="EMBL" id="NHZ64638.1"/>
    </source>
</evidence>
<dbReference type="Gene3D" id="2.30.320.10">
    <property type="entry name" value="YwqG-like"/>
    <property type="match status" value="1"/>
</dbReference>
<organism evidence="1 2">
    <name type="scientific">Massilia genomosp. 1</name>
    <dbReference type="NCBI Taxonomy" id="2609280"/>
    <lineage>
        <taxon>Bacteria</taxon>
        <taxon>Pseudomonadati</taxon>
        <taxon>Pseudomonadota</taxon>
        <taxon>Betaproteobacteria</taxon>
        <taxon>Burkholderiales</taxon>
        <taxon>Oxalobacteraceae</taxon>
        <taxon>Telluria group</taxon>
        <taxon>Massilia</taxon>
    </lineage>
</organism>
<comment type="caution">
    <text evidence="1">The sequence shown here is derived from an EMBL/GenBank/DDBJ whole genome shotgun (WGS) entry which is preliminary data.</text>
</comment>
<evidence type="ECO:0000313" key="2">
    <source>
        <dbReference type="Proteomes" id="UP000610594"/>
    </source>
</evidence>
<dbReference type="RefSeq" id="WP_167238669.1">
    <property type="nucleotide sequence ID" value="NZ_WHJF01000059.1"/>
</dbReference>
<dbReference type="EMBL" id="WHJF01000059">
    <property type="protein sequence ID" value="NHZ64638.1"/>
    <property type="molecule type" value="Genomic_DNA"/>
</dbReference>
<accession>A0ABX0MX50</accession>
<gene>
    <name evidence="1" type="ORF">F1735_20430</name>
</gene>
<keyword evidence="2" id="KW-1185">Reference proteome</keyword>
<reference evidence="1 2" key="1">
    <citation type="submission" date="2019-10" db="EMBL/GenBank/DDBJ databases">
        <title>Taxonomy of Antarctic Massilia spp.: description of Massilia rubra sp. nov., Massilia aquatica sp. nov., Massilia mucilaginosa sp. nov., Massilia frigida sp. nov. isolated from streams, lakes and regoliths.</title>
        <authorList>
            <person name="Holochova P."/>
            <person name="Sedlacek I."/>
            <person name="Kralova S."/>
            <person name="Maslanova I."/>
            <person name="Busse H.-J."/>
            <person name="Stankova E."/>
            <person name="Vrbovska V."/>
            <person name="Kovarovic V."/>
            <person name="Bartak M."/>
            <person name="Svec P."/>
            <person name="Pantucek R."/>
        </authorList>
    </citation>
    <scope>NUCLEOTIDE SEQUENCE [LARGE SCALE GENOMIC DNA]</scope>
    <source>
        <strain evidence="1 2">CCM 8694</strain>
    </source>
</reference>
<sequence length="424" mass="45779">MTDAAHPGTGALRAIDLMQVLRAGDYHASHARLRVFLRDAGPGDIDALAGDELLSLPRGASNMIEEVLCVISTTAFARLAVRALDLLEQQPSPEARAICNEVLAAASLQIAPALQPYLARLFDLAPHRGWTMEDWPWRAAQDEDLAFLSEKLVAGDPQERRKAFDCLLETRRPDAMTIAVNACPTLALPYPPAAYLRALDHDGPGLPLYSRQCVHLIFPANYLGDGSADPAPGAQHPSWTLPADAPLHRFGGAGSAACGLCGGQLHHLLTLPESAIFGATASRAGALSLEACLSCLGWERDVLFYRHGDDGLPGPLDHGAVTPQFPAKALAPTEVRLAPTPARWTWQQWGGGNLHRLGGAPVWIQSADYPDCPACARTMHFAMQLDSELPTTDEDESWLWGSGGICYVFQCQPCRTIGYLWQCT</sequence>
<protein>
    <recommendedName>
        <fullName evidence="3">DUF1963 domain-containing protein</fullName>
    </recommendedName>
</protein>
<name>A0ABX0MX50_9BURK</name>
<dbReference type="Proteomes" id="UP000610594">
    <property type="component" value="Unassembled WGS sequence"/>
</dbReference>
<evidence type="ECO:0008006" key="3">
    <source>
        <dbReference type="Google" id="ProtNLM"/>
    </source>
</evidence>